<reference evidence="4 5" key="1">
    <citation type="submission" date="2018-10" db="EMBL/GenBank/DDBJ databases">
        <title>Genome sequence of Verticillium nonalfalfae VnAa140.</title>
        <authorList>
            <person name="Stajich J.E."/>
            <person name="Kasson M.T."/>
        </authorList>
    </citation>
    <scope>NUCLEOTIDE SEQUENCE [LARGE SCALE GENOMIC DNA]</scope>
    <source>
        <strain evidence="4 5">VnAa140</strain>
    </source>
</reference>
<dbReference type="AlphaFoldDB" id="A0A3M9YI41"/>
<keyword evidence="5" id="KW-1185">Reference proteome</keyword>
<dbReference type="Pfam" id="PF08386">
    <property type="entry name" value="Abhydrolase_4"/>
    <property type="match status" value="1"/>
</dbReference>
<dbReference type="InterPro" id="IPR013595">
    <property type="entry name" value="Pept_S33_TAP-like_C"/>
</dbReference>
<evidence type="ECO:0000256" key="1">
    <source>
        <dbReference type="ARBA" id="ARBA00010088"/>
    </source>
</evidence>
<dbReference type="RefSeq" id="XP_028497750.1">
    <property type="nucleotide sequence ID" value="XM_028636416.1"/>
</dbReference>
<protein>
    <recommendedName>
        <fullName evidence="3">Peptidase S33 tripeptidyl aminopeptidase-like C-terminal domain-containing protein</fullName>
    </recommendedName>
</protein>
<comment type="caution">
    <text evidence="4">The sequence shown here is derived from an EMBL/GenBank/DDBJ whole genome shotgun (WGS) entry which is preliminary data.</text>
</comment>
<evidence type="ECO:0000313" key="4">
    <source>
        <dbReference type="EMBL" id="RNJ59592.1"/>
    </source>
</evidence>
<dbReference type="Proteomes" id="UP000267145">
    <property type="component" value="Unassembled WGS sequence"/>
</dbReference>
<dbReference type="SUPFAM" id="SSF53474">
    <property type="entry name" value="alpha/beta-Hydrolases"/>
    <property type="match status" value="2"/>
</dbReference>
<dbReference type="PANTHER" id="PTHR43248:SF25">
    <property type="entry name" value="AB HYDROLASE-1 DOMAIN-CONTAINING PROTEIN-RELATED"/>
    <property type="match status" value="1"/>
</dbReference>
<dbReference type="GeneID" id="39605891"/>
<evidence type="ECO:0000259" key="3">
    <source>
        <dbReference type="Pfam" id="PF08386"/>
    </source>
</evidence>
<dbReference type="Gene3D" id="3.40.50.1820">
    <property type="entry name" value="alpha/beta hydrolase"/>
    <property type="match status" value="1"/>
</dbReference>
<sequence length="602" mass="65347">MGRGLRLMEQNGHGFRLFLDMQIKLVDPQGLDFTRIKIPKEPQHSNLAADGFTLCSGVICLGEARGNNQTILKTMVFSRNKLRAFVSLTLLSAAKASPTCNSKIQWGDCGEDITNITEALGGLPVQCGTLQVPLDYRFPNSTEKLSLELARVPAVTQPSKGSIQLNFGGPGIPGRRTLAQAASIYMNFTGGQYDLVAFDPRATGGTVFSCFTDPLAKAQHTFNAGVASTASDVAEGQLWAAGTVYSNACLETQAKNSSLVNTPFYARDLISVVDALGEDGMLRFWGLSYGTIVAATVSAMFPERIDKLVFDGVQNPHEYYYALGDFEEWTNTDEVFSAIFSTCLDFPENCALSKYNSSGAELEKKFWDFLETIKYDPLVLGPATIDYSTLKFITALNLYDASSWPTYTAFLDLLMTRSNDTLALQTMTKNGWLTTKAEGDEAIFQIRCGDRVARAASLEEFKPAIDRLTNTSRVYGDLVVTLNAACAQWQVGAAERLDSDFHVKTKNPVLFVGNTWDGHTPLVSAKNVSSTFDGSGLLEIRGYGHGSHVLPSSCSLKAISAYWNDGVLPEPGTVCPVEGVPYSGITWADVFAEVASNKTAAT</sequence>
<keyword evidence="2" id="KW-0378">Hydrolase</keyword>
<feature type="domain" description="Peptidase S33 tripeptidyl aminopeptidase-like C-terminal" evidence="3">
    <location>
        <begin position="474"/>
        <end position="575"/>
    </location>
</feature>
<dbReference type="GO" id="GO:0016787">
    <property type="term" value="F:hydrolase activity"/>
    <property type="evidence" value="ECO:0007669"/>
    <property type="project" value="UniProtKB-KW"/>
</dbReference>
<gene>
    <name evidence="4" type="ORF">D7B24_002202</name>
</gene>
<dbReference type="EMBL" id="RBVV01000015">
    <property type="protein sequence ID" value="RNJ59592.1"/>
    <property type="molecule type" value="Genomic_DNA"/>
</dbReference>
<evidence type="ECO:0000313" key="5">
    <source>
        <dbReference type="Proteomes" id="UP000267145"/>
    </source>
</evidence>
<proteinExistence type="inferred from homology"/>
<evidence type="ECO:0000256" key="2">
    <source>
        <dbReference type="ARBA" id="ARBA00022801"/>
    </source>
</evidence>
<dbReference type="InterPro" id="IPR029058">
    <property type="entry name" value="AB_hydrolase_fold"/>
</dbReference>
<comment type="similarity">
    <text evidence="1">Belongs to the peptidase S33 family.</text>
</comment>
<name>A0A3M9YI41_9PEZI</name>
<organism evidence="4 5">
    <name type="scientific">Verticillium nonalfalfae</name>
    <dbReference type="NCBI Taxonomy" id="1051616"/>
    <lineage>
        <taxon>Eukaryota</taxon>
        <taxon>Fungi</taxon>
        <taxon>Dikarya</taxon>
        <taxon>Ascomycota</taxon>
        <taxon>Pezizomycotina</taxon>
        <taxon>Sordariomycetes</taxon>
        <taxon>Hypocreomycetidae</taxon>
        <taxon>Glomerellales</taxon>
        <taxon>Plectosphaerellaceae</taxon>
        <taxon>Verticillium</taxon>
    </lineage>
</organism>
<dbReference type="InterPro" id="IPR051601">
    <property type="entry name" value="Serine_prot/Carboxylest_S33"/>
</dbReference>
<dbReference type="STRING" id="1051616.A0A3M9YI41"/>
<dbReference type="PANTHER" id="PTHR43248">
    <property type="entry name" value="2-SUCCINYL-6-HYDROXY-2,4-CYCLOHEXADIENE-1-CARBOXYLATE SYNTHASE"/>
    <property type="match status" value="1"/>
</dbReference>
<accession>A0A3M9YI41</accession>